<dbReference type="PROSITE" id="PS50937">
    <property type="entry name" value="HTH_MERR_2"/>
    <property type="match status" value="1"/>
</dbReference>
<name>A0ABN3GFD7_9PSEU</name>
<evidence type="ECO:0000313" key="4">
    <source>
        <dbReference type="Proteomes" id="UP001501218"/>
    </source>
</evidence>
<gene>
    <name evidence="3" type="ORF">GCM10009854_28490</name>
</gene>
<dbReference type="Pfam" id="PF13411">
    <property type="entry name" value="MerR_1"/>
    <property type="match status" value="1"/>
</dbReference>
<evidence type="ECO:0000259" key="2">
    <source>
        <dbReference type="PROSITE" id="PS50937"/>
    </source>
</evidence>
<proteinExistence type="predicted"/>
<reference evidence="3 4" key="1">
    <citation type="journal article" date="2019" name="Int. J. Syst. Evol. Microbiol.">
        <title>The Global Catalogue of Microorganisms (GCM) 10K type strain sequencing project: providing services to taxonomists for standard genome sequencing and annotation.</title>
        <authorList>
            <consortium name="The Broad Institute Genomics Platform"/>
            <consortium name="The Broad Institute Genome Sequencing Center for Infectious Disease"/>
            <person name="Wu L."/>
            <person name="Ma J."/>
        </authorList>
    </citation>
    <scope>NUCLEOTIDE SEQUENCE [LARGE SCALE GENOMIC DNA]</scope>
    <source>
        <strain evidence="3 4">JCM 16221</strain>
    </source>
</reference>
<accession>A0ABN3GFD7</accession>
<dbReference type="InterPro" id="IPR047057">
    <property type="entry name" value="MerR_fam"/>
</dbReference>
<dbReference type="InterPro" id="IPR009061">
    <property type="entry name" value="DNA-bd_dom_put_sf"/>
</dbReference>
<keyword evidence="1" id="KW-0238">DNA-binding</keyword>
<dbReference type="SMART" id="SM00422">
    <property type="entry name" value="HTH_MERR"/>
    <property type="match status" value="1"/>
</dbReference>
<evidence type="ECO:0000256" key="1">
    <source>
        <dbReference type="ARBA" id="ARBA00023125"/>
    </source>
</evidence>
<protein>
    <submittedName>
        <fullName evidence="3">MerR family transcriptional regulator</fullName>
    </submittedName>
</protein>
<dbReference type="CDD" id="cd04780">
    <property type="entry name" value="HTH_MerR-like_sg5"/>
    <property type="match status" value="1"/>
</dbReference>
<dbReference type="InterPro" id="IPR000551">
    <property type="entry name" value="MerR-type_HTH_dom"/>
</dbReference>
<dbReference type="PRINTS" id="PR00040">
    <property type="entry name" value="HTHMERR"/>
</dbReference>
<dbReference type="RefSeq" id="WP_344131546.1">
    <property type="nucleotide sequence ID" value="NZ_BAAARA010000008.1"/>
</dbReference>
<dbReference type="Gene3D" id="1.10.1660.10">
    <property type="match status" value="1"/>
</dbReference>
<keyword evidence="4" id="KW-1185">Reference proteome</keyword>
<comment type="caution">
    <text evidence="3">The sequence shown here is derived from an EMBL/GenBank/DDBJ whole genome shotgun (WGS) entry which is preliminary data.</text>
</comment>
<evidence type="ECO:0000313" key="3">
    <source>
        <dbReference type="EMBL" id="GAA2349201.1"/>
    </source>
</evidence>
<sequence>MRISELSEETGVAVATIKYYLREGLLHEGERTSTTQARYDTSHVARLRLIRALIGVGGLSVATARDVLDRLAEPPESLHELLDTAHPPLRPQPDEEVDTTSAAEVLHELGWELRTAHSEPVRRLAAALEGLDSAGFPISREDVLNYARRMHQLAEAEVAGTPQDPGEALRYVVLGTILVEPLLLALRRLAHIELSGRLLP</sequence>
<dbReference type="Proteomes" id="UP001501218">
    <property type="component" value="Unassembled WGS sequence"/>
</dbReference>
<dbReference type="SUPFAM" id="SSF46955">
    <property type="entry name" value="Putative DNA-binding domain"/>
    <property type="match status" value="1"/>
</dbReference>
<dbReference type="PANTHER" id="PTHR30204">
    <property type="entry name" value="REDOX-CYCLING DRUG-SENSING TRANSCRIPTIONAL ACTIVATOR SOXR"/>
    <property type="match status" value="1"/>
</dbReference>
<dbReference type="PANTHER" id="PTHR30204:SF98">
    <property type="entry name" value="HTH-TYPE TRANSCRIPTIONAL REGULATOR ADHR"/>
    <property type="match status" value="1"/>
</dbReference>
<dbReference type="EMBL" id="BAAARA010000008">
    <property type="protein sequence ID" value="GAA2349201.1"/>
    <property type="molecule type" value="Genomic_DNA"/>
</dbReference>
<organism evidence="3 4">
    <name type="scientific">Saccharopolyspora halophila</name>
    <dbReference type="NCBI Taxonomy" id="405551"/>
    <lineage>
        <taxon>Bacteria</taxon>
        <taxon>Bacillati</taxon>
        <taxon>Actinomycetota</taxon>
        <taxon>Actinomycetes</taxon>
        <taxon>Pseudonocardiales</taxon>
        <taxon>Pseudonocardiaceae</taxon>
        <taxon>Saccharopolyspora</taxon>
    </lineage>
</organism>
<feature type="domain" description="HTH merR-type" evidence="2">
    <location>
        <begin position="1"/>
        <end position="70"/>
    </location>
</feature>